<keyword evidence="1" id="KW-0472">Membrane</keyword>
<protein>
    <submittedName>
        <fullName evidence="2">Uncharacterized protein</fullName>
    </submittedName>
</protein>
<dbReference type="EMBL" id="MSKM01000010">
    <property type="protein sequence ID" value="OLO54638.1"/>
    <property type="molecule type" value="Genomic_DNA"/>
</dbReference>
<evidence type="ECO:0000313" key="3">
    <source>
        <dbReference type="Proteomes" id="UP000185772"/>
    </source>
</evidence>
<reference evidence="2 3" key="1">
    <citation type="submission" date="2016-12" db="EMBL/GenBank/DDBJ databases">
        <title>Genomic comparison of strains in the 'Actinomyces naeslundii' group.</title>
        <authorList>
            <person name="Mughal S.R."/>
            <person name="Do T."/>
            <person name="Gilbert S.C."/>
            <person name="Witherden E.A."/>
            <person name="Didelot X."/>
            <person name="Beighton D."/>
        </authorList>
    </citation>
    <scope>NUCLEOTIDE SEQUENCE [LARGE SCALE GENOMIC DNA]</scope>
    <source>
        <strain evidence="2 3">MMRCO6-1</strain>
    </source>
</reference>
<feature type="transmembrane region" description="Helical" evidence="1">
    <location>
        <begin position="177"/>
        <end position="196"/>
    </location>
</feature>
<feature type="transmembrane region" description="Helical" evidence="1">
    <location>
        <begin position="208"/>
        <end position="227"/>
    </location>
</feature>
<proteinExistence type="predicted"/>
<dbReference type="AlphaFoldDB" id="A0A1Q8W0T4"/>
<evidence type="ECO:0000256" key="1">
    <source>
        <dbReference type="SAM" id="Phobius"/>
    </source>
</evidence>
<comment type="caution">
    <text evidence="2">The sequence shown here is derived from an EMBL/GenBank/DDBJ whole genome shotgun (WGS) entry which is preliminary data.</text>
</comment>
<feature type="transmembrane region" description="Helical" evidence="1">
    <location>
        <begin position="272"/>
        <end position="291"/>
    </location>
</feature>
<sequence>MTLSRTRIINTLIGLLILAVAALAAVPWLVPRIQEAARDEPDSDLVLAAVKKHQALLDAEWTNPEASTGAAPPMQAELMIRDARKQLTQDGIPVTSATSEVKRIRPTYQGDGNVHVIAEVSTSKTYADVSSTTSVETNRHSLVLTGNDDRGYSVASDEVVDPARPSPPMSIRHRADLMGLGVSIVFASIAVVAVVLSRRNRAHLPRGFSWLPFGGTFALTIGVAWGYTVGSASTRDDLGDTMSCLGERLTSLDSRLIPFLSRDCVTHSRIDVLAALLAAVVIVLIEYRILLSLRQRTDRVNLPGRP</sequence>
<keyword evidence="1" id="KW-1133">Transmembrane helix</keyword>
<evidence type="ECO:0000313" key="2">
    <source>
        <dbReference type="EMBL" id="OLO54638.1"/>
    </source>
</evidence>
<name>A0A1Q8W0T4_9ACTO</name>
<feature type="transmembrane region" description="Helical" evidence="1">
    <location>
        <begin position="12"/>
        <end position="30"/>
    </location>
</feature>
<dbReference type="Proteomes" id="UP000185772">
    <property type="component" value="Unassembled WGS sequence"/>
</dbReference>
<organism evidence="2 3">
    <name type="scientific">Actinomyces oris</name>
    <dbReference type="NCBI Taxonomy" id="544580"/>
    <lineage>
        <taxon>Bacteria</taxon>
        <taxon>Bacillati</taxon>
        <taxon>Actinomycetota</taxon>
        <taxon>Actinomycetes</taxon>
        <taxon>Actinomycetales</taxon>
        <taxon>Actinomycetaceae</taxon>
        <taxon>Actinomyces</taxon>
    </lineage>
</organism>
<keyword evidence="1" id="KW-0812">Transmembrane</keyword>
<accession>A0A1Q8W0T4</accession>
<gene>
    <name evidence="2" type="ORF">BKH27_03325</name>
</gene>
<dbReference type="RefSeq" id="WP_070659060.1">
    <property type="nucleotide sequence ID" value="NZ_MSKM01000010.1"/>
</dbReference>